<proteinExistence type="predicted"/>
<dbReference type="GeneID" id="63821643"/>
<dbReference type="Gene3D" id="2.40.70.10">
    <property type="entry name" value="Acid Proteases"/>
    <property type="match status" value="1"/>
</dbReference>
<dbReference type="RefSeq" id="XP_040763060.1">
    <property type="nucleotide sequence ID" value="XM_040904613.1"/>
</dbReference>
<feature type="signal peptide" evidence="1">
    <location>
        <begin position="1"/>
        <end position="23"/>
    </location>
</feature>
<keyword evidence="1" id="KW-0732">Signal</keyword>
<feature type="chain" id="PRO_5007856688" description="Aspartic peptidase DDI1-type domain-containing protein" evidence="1">
    <location>
        <begin position="24"/>
        <end position="158"/>
    </location>
</feature>
<dbReference type="EMBL" id="KV427631">
    <property type="protein sequence ID" value="KZT05320.1"/>
    <property type="molecule type" value="Genomic_DNA"/>
</dbReference>
<evidence type="ECO:0000313" key="3">
    <source>
        <dbReference type="Proteomes" id="UP000076871"/>
    </source>
</evidence>
<evidence type="ECO:0000256" key="1">
    <source>
        <dbReference type="SAM" id="SignalP"/>
    </source>
</evidence>
<dbReference type="InterPro" id="IPR021109">
    <property type="entry name" value="Peptidase_aspartic_dom_sf"/>
</dbReference>
<protein>
    <recommendedName>
        <fullName evidence="4">Aspartic peptidase DDI1-type domain-containing protein</fullName>
    </recommendedName>
</protein>
<gene>
    <name evidence="2" type="ORF">LAESUDRAFT_656391</name>
</gene>
<organism evidence="2 3">
    <name type="scientific">Laetiporus sulphureus 93-53</name>
    <dbReference type="NCBI Taxonomy" id="1314785"/>
    <lineage>
        <taxon>Eukaryota</taxon>
        <taxon>Fungi</taxon>
        <taxon>Dikarya</taxon>
        <taxon>Basidiomycota</taxon>
        <taxon>Agaricomycotina</taxon>
        <taxon>Agaricomycetes</taxon>
        <taxon>Polyporales</taxon>
        <taxon>Laetiporus</taxon>
    </lineage>
</organism>
<reference evidence="2 3" key="1">
    <citation type="journal article" date="2016" name="Mol. Biol. Evol.">
        <title>Comparative Genomics of Early-Diverging Mushroom-Forming Fungi Provides Insights into the Origins of Lignocellulose Decay Capabilities.</title>
        <authorList>
            <person name="Nagy L.G."/>
            <person name="Riley R."/>
            <person name="Tritt A."/>
            <person name="Adam C."/>
            <person name="Daum C."/>
            <person name="Floudas D."/>
            <person name="Sun H."/>
            <person name="Yadav J.S."/>
            <person name="Pangilinan J."/>
            <person name="Larsson K.H."/>
            <person name="Matsuura K."/>
            <person name="Barry K."/>
            <person name="Labutti K."/>
            <person name="Kuo R."/>
            <person name="Ohm R.A."/>
            <person name="Bhattacharya S.S."/>
            <person name="Shirouzu T."/>
            <person name="Yoshinaga Y."/>
            <person name="Martin F.M."/>
            <person name="Grigoriev I.V."/>
            <person name="Hibbett D.S."/>
        </authorList>
    </citation>
    <scope>NUCLEOTIDE SEQUENCE [LARGE SCALE GENOMIC DNA]</scope>
    <source>
        <strain evidence="2 3">93-53</strain>
    </source>
</reference>
<dbReference type="OrthoDB" id="5596707at2759"/>
<sequence length="158" mass="17934">MLLTKGSLLLWVMELIIEDTLQCECILDQGTQICVMHQDIWQDLRALLNPDKAIQLKTTNTVVTKTIRKLPCMHLHFGMVIITVQVQVVQHAPFKILLRQPFFATSACETHNFASREQQITITNLHSGECIMVPTKAQATQCEADLAQLDFQESMNRA</sequence>
<evidence type="ECO:0000313" key="2">
    <source>
        <dbReference type="EMBL" id="KZT05320.1"/>
    </source>
</evidence>
<evidence type="ECO:0008006" key="4">
    <source>
        <dbReference type="Google" id="ProtNLM"/>
    </source>
</evidence>
<keyword evidence="3" id="KW-1185">Reference proteome</keyword>
<dbReference type="AlphaFoldDB" id="A0A165DP70"/>
<name>A0A165DP70_9APHY</name>
<accession>A0A165DP70</accession>
<dbReference type="InParanoid" id="A0A165DP70"/>
<dbReference type="STRING" id="1314785.A0A165DP70"/>
<dbReference type="Proteomes" id="UP000076871">
    <property type="component" value="Unassembled WGS sequence"/>
</dbReference>